<dbReference type="EMBL" id="BARU01038924">
    <property type="protein sequence ID" value="GAH89020.1"/>
    <property type="molecule type" value="Genomic_DNA"/>
</dbReference>
<name>X1K5W4_9ZZZZ</name>
<reference evidence="1" key="1">
    <citation type="journal article" date="2014" name="Front. Microbiol.">
        <title>High frequency of phylogenetically diverse reductive dehalogenase-homologous genes in deep subseafloor sedimentary metagenomes.</title>
        <authorList>
            <person name="Kawai M."/>
            <person name="Futagami T."/>
            <person name="Toyoda A."/>
            <person name="Takaki Y."/>
            <person name="Nishi S."/>
            <person name="Hori S."/>
            <person name="Arai W."/>
            <person name="Tsubouchi T."/>
            <person name="Morono Y."/>
            <person name="Uchiyama I."/>
            <person name="Ito T."/>
            <person name="Fujiyama A."/>
            <person name="Inagaki F."/>
            <person name="Takami H."/>
        </authorList>
    </citation>
    <scope>NUCLEOTIDE SEQUENCE</scope>
    <source>
        <strain evidence="1">Expedition CK06-06</strain>
    </source>
</reference>
<proteinExistence type="predicted"/>
<dbReference type="SUPFAM" id="SSF117396">
    <property type="entry name" value="TM1631-like"/>
    <property type="match status" value="1"/>
</dbReference>
<evidence type="ECO:0008006" key="2">
    <source>
        <dbReference type="Google" id="ProtNLM"/>
    </source>
</evidence>
<sequence>MPLLPEQIARQASFTADYFVMRLLTPPRMAYQDAVEAFFPYRRILKPLPVLREALIAHLNRAIKSNLPGYVFVNNRLEGAAPLTIEQVLVLTAWRVKVKPEESG</sequence>
<comment type="caution">
    <text evidence="1">The sequence shown here is derived from an EMBL/GenBank/DDBJ whole genome shotgun (WGS) entry which is preliminary data.</text>
</comment>
<organism evidence="1">
    <name type="scientific">marine sediment metagenome</name>
    <dbReference type="NCBI Taxonomy" id="412755"/>
    <lineage>
        <taxon>unclassified sequences</taxon>
        <taxon>metagenomes</taxon>
        <taxon>ecological metagenomes</taxon>
    </lineage>
</organism>
<dbReference type="AlphaFoldDB" id="X1K5W4"/>
<dbReference type="Gene3D" id="3.20.20.410">
    <property type="entry name" value="Protein of unknown function UPF0759"/>
    <property type="match status" value="1"/>
</dbReference>
<dbReference type="InterPro" id="IPR036520">
    <property type="entry name" value="UPF0759_sf"/>
</dbReference>
<accession>X1K5W4</accession>
<protein>
    <recommendedName>
        <fullName evidence="2">DUF72 domain-containing protein</fullName>
    </recommendedName>
</protein>
<evidence type="ECO:0000313" key="1">
    <source>
        <dbReference type="EMBL" id="GAH89020.1"/>
    </source>
</evidence>
<gene>
    <name evidence="1" type="ORF">S03H2_60410</name>
</gene>